<dbReference type="eggNOG" id="COG0457">
    <property type="taxonomic scope" value="Bacteria"/>
</dbReference>
<dbReference type="InterPro" id="IPR011990">
    <property type="entry name" value="TPR-like_helical_dom_sf"/>
</dbReference>
<gene>
    <name evidence="2" type="ORF">K678_01546</name>
</gene>
<dbReference type="AlphaFoldDB" id="S9TLY0"/>
<reference evidence="2 3" key="1">
    <citation type="submission" date="2013-04" db="EMBL/GenBank/DDBJ databases">
        <authorList>
            <person name="Kuznetsov B."/>
            <person name="Ivanovsky R."/>
        </authorList>
    </citation>
    <scope>NUCLEOTIDE SEQUENCE [LARGE SCALE GENOMIC DNA]</scope>
    <source>
        <strain evidence="2 3">MGU-K5</strain>
    </source>
</reference>
<feature type="region of interest" description="Disordered" evidence="1">
    <location>
        <begin position="1"/>
        <end position="58"/>
    </location>
</feature>
<dbReference type="SUPFAM" id="SSF48452">
    <property type="entry name" value="TPR-like"/>
    <property type="match status" value="1"/>
</dbReference>
<evidence type="ECO:0000256" key="1">
    <source>
        <dbReference type="SAM" id="MobiDB-lite"/>
    </source>
</evidence>
<dbReference type="OrthoDB" id="433986at2"/>
<sequence>MANEDDGDKRAERLKRARALAGQTGGGTPAAPARAEPVKPDPVLPSASPSAAPAPASADLTRTLRQSLIEMLTGLLRPKPPAVAQPAAPLPDPPVLTVVVAALGNDADGAGATRLNQALSARTALKVKALPKLFSLDGLEDPALVAAVTMNTRHAVVEEDADLLLWGDLTKDGYRLRLATAASDEERFGPATRIELPLDLSEPVVNLLFAALLAATDPGSEPRRTALRRLLLPAAIAAEPLAAKPPVQMAMPQQRSVQMLFGHIAAAVAAIAPAEQATVWADKAINAYRQAERRLGRTDPGWEGGLIHRHIAAAIAAKADRSKEPAPLLEEAIREWRSAAETLPRAVMPQDWAATQLRLGTALYRLDLLTGQTELLREALQALQSTLQVYSRTETPSRWADVMHTVAQVLEVYGDQLRNVEVLQRAVDACHSVLEIRSRDRTPLAWAATQNTLGSALFLLDRHSEGGGHLVEAELALTAALDVFQTHGAKRPAKVAARNLAHVRKLAESRKTRSVVEPHWLDDPQR</sequence>
<dbReference type="RefSeq" id="WP_021130697.1">
    <property type="nucleotide sequence ID" value="NZ_AQPH01000003.1"/>
</dbReference>
<accession>S9TLY0</accession>
<feature type="compositionally biased region" description="Low complexity" evidence="1">
    <location>
        <begin position="45"/>
        <end position="58"/>
    </location>
</feature>
<proteinExistence type="predicted"/>
<dbReference type="Proteomes" id="UP000015350">
    <property type="component" value="Unassembled WGS sequence"/>
</dbReference>
<comment type="caution">
    <text evidence="2">The sequence shown here is derived from an EMBL/GenBank/DDBJ whole genome shotgun (WGS) entry which is preliminary data.</text>
</comment>
<organism evidence="2 3">
    <name type="scientific">Magnetospirillum fulvum MGU-K5</name>
    <dbReference type="NCBI Taxonomy" id="1316936"/>
    <lineage>
        <taxon>Bacteria</taxon>
        <taxon>Pseudomonadati</taxon>
        <taxon>Pseudomonadota</taxon>
        <taxon>Alphaproteobacteria</taxon>
        <taxon>Rhodospirillales</taxon>
        <taxon>Rhodospirillaceae</taxon>
        <taxon>Magnetospirillum</taxon>
    </lineage>
</organism>
<evidence type="ECO:0000313" key="2">
    <source>
        <dbReference type="EMBL" id="EPY03286.1"/>
    </source>
</evidence>
<evidence type="ECO:0000313" key="3">
    <source>
        <dbReference type="Proteomes" id="UP000015350"/>
    </source>
</evidence>
<name>S9TLY0_MAGFU</name>
<dbReference type="Gene3D" id="1.25.40.10">
    <property type="entry name" value="Tetratricopeptide repeat domain"/>
    <property type="match status" value="1"/>
</dbReference>
<dbReference type="EMBL" id="AQPH01000003">
    <property type="protein sequence ID" value="EPY03286.1"/>
    <property type="molecule type" value="Genomic_DNA"/>
</dbReference>
<dbReference type="PATRIC" id="fig|1316936.3.peg.305"/>
<protein>
    <submittedName>
        <fullName evidence="2">Uncharacterized protein</fullName>
    </submittedName>
</protein>
<dbReference type="STRING" id="1316936.K678_01546"/>